<dbReference type="Proteomes" id="UP000054359">
    <property type="component" value="Unassembled WGS sequence"/>
</dbReference>
<gene>
    <name evidence="2" type="ORF">X975_26796</name>
</gene>
<evidence type="ECO:0000313" key="3">
    <source>
        <dbReference type="Proteomes" id="UP000054359"/>
    </source>
</evidence>
<accession>A0A087T224</accession>
<dbReference type="AlphaFoldDB" id="A0A087T224"/>
<organism evidence="2 3">
    <name type="scientific">Stegodyphus mimosarum</name>
    <name type="common">African social velvet spider</name>
    <dbReference type="NCBI Taxonomy" id="407821"/>
    <lineage>
        <taxon>Eukaryota</taxon>
        <taxon>Metazoa</taxon>
        <taxon>Ecdysozoa</taxon>
        <taxon>Arthropoda</taxon>
        <taxon>Chelicerata</taxon>
        <taxon>Arachnida</taxon>
        <taxon>Araneae</taxon>
        <taxon>Araneomorphae</taxon>
        <taxon>Entelegynae</taxon>
        <taxon>Eresoidea</taxon>
        <taxon>Eresidae</taxon>
        <taxon>Stegodyphus</taxon>
    </lineage>
</organism>
<keyword evidence="1" id="KW-1133">Transmembrane helix</keyword>
<feature type="transmembrane region" description="Helical" evidence="1">
    <location>
        <begin position="21"/>
        <end position="42"/>
    </location>
</feature>
<name>A0A087T224_STEMI</name>
<feature type="non-terminal residue" evidence="2">
    <location>
        <position position="58"/>
    </location>
</feature>
<evidence type="ECO:0000256" key="1">
    <source>
        <dbReference type="SAM" id="Phobius"/>
    </source>
</evidence>
<keyword evidence="3" id="KW-1185">Reference proteome</keyword>
<dbReference type="EMBL" id="KK113034">
    <property type="protein sequence ID" value="KFM59163.1"/>
    <property type="molecule type" value="Genomic_DNA"/>
</dbReference>
<keyword evidence="1" id="KW-0812">Transmembrane</keyword>
<sequence>MMELGDCRHLIVDRHLATIKTVTFISLVCFLLAYLKTSIILFQTEERFQAFSGMQHSL</sequence>
<proteinExistence type="predicted"/>
<keyword evidence="1" id="KW-0472">Membrane</keyword>
<reference evidence="2 3" key="1">
    <citation type="submission" date="2013-11" db="EMBL/GenBank/DDBJ databases">
        <title>Genome sequencing of Stegodyphus mimosarum.</title>
        <authorList>
            <person name="Bechsgaard J."/>
        </authorList>
    </citation>
    <scope>NUCLEOTIDE SEQUENCE [LARGE SCALE GENOMIC DNA]</scope>
</reference>
<evidence type="ECO:0000313" key="2">
    <source>
        <dbReference type="EMBL" id="KFM59163.1"/>
    </source>
</evidence>
<protein>
    <submittedName>
        <fullName evidence="2">Uncharacterized protein</fullName>
    </submittedName>
</protein>